<accession>A0ABW9ZS32</accession>
<organism evidence="9 10">
    <name type="scientific">Sediminibacterium roseum</name>
    <dbReference type="NCBI Taxonomy" id="1978412"/>
    <lineage>
        <taxon>Bacteria</taxon>
        <taxon>Pseudomonadati</taxon>
        <taxon>Bacteroidota</taxon>
        <taxon>Chitinophagia</taxon>
        <taxon>Chitinophagales</taxon>
        <taxon>Chitinophagaceae</taxon>
        <taxon>Sediminibacterium</taxon>
    </lineage>
</organism>
<dbReference type="PANTHER" id="PTHR43811:SF19">
    <property type="entry name" value="39 KDA FK506-BINDING NUCLEAR PROTEIN"/>
    <property type="match status" value="1"/>
</dbReference>
<keyword evidence="4 5" id="KW-0413">Isomerase</keyword>
<feature type="chain" id="PRO_5046324749" description="Peptidyl-prolyl cis-trans isomerase" evidence="7">
    <location>
        <begin position="22"/>
        <end position="226"/>
    </location>
</feature>
<dbReference type="Proteomes" id="UP000753802">
    <property type="component" value="Unassembled WGS sequence"/>
</dbReference>
<keyword evidence="10" id="KW-1185">Reference proteome</keyword>
<feature type="domain" description="PPIase FKBP-type" evidence="8">
    <location>
        <begin position="138"/>
        <end position="223"/>
    </location>
</feature>
<evidence type="ECO:0000313" key="10">
    <source>
        <dbReference type="Proteomes" id="UP000753802"/>
    </source>
</evidence>
<dbReference type="PROSITE" id="PS50059">
    <property type="entry name" value="FKBP_PPIASE"/>
    <property type="match status" value="1"/>
</dbReference>
<evidence type="ECO:0000259" key="8">
    <source>
        <dbReference type="PROSITE" id="PS50059"/>
    </source>
</evidence>
<comment type="similarity">
    <text evidence="2 6">Belongs to the FKBP-type PPIase family.</text>
</comment>
<evidence type="ECO:0000313" key="9">
    <source>
        <dbReference type="EMBL" id="NCI49900.1"/>
    </source>
</evidence>
<dbReference type="Pfam" id="PF01346">
    <property type="entry name" value="FKBP_N"/>
    <property type="match status" value="1"/>
</dbReference>
<evidence type="ECO:0000256" key="4">
    <source>
        <dbReference type="ARBA" id="ARBA00023235"/>
    </source>
</evidence>
<dbReference type="EC" id="5.2.1.8" evidence="6"/>
<dbReference type="PANTHER" id="PTHR43811">
    <property type="entry name" value="FKBP-TYPE PEPTIDYL-PROLYL CIS-TRANS ISOMERASE FKPA"/>
    <property type="match status" value="1"/>
</dbReference>
<dbReference type="SUPFAM" id="SSF54534">
    <property type="entry name" value="FKBP-like"/>
    <property type="match status" value="1"/>
</dbReference>
<name>A0ABW9ZS32_9BACT</name>
<sequence length="226" mass="24718">MKKIVVLFTCLLMLVCGASFGQGKGTARPSAVEDTIQYSLGVYMMQQFFAKTGFVVNNPALFTKAINDVLSNKKLMVDPEKVQARLFQYQATFQKEKNKQLEKILFDKVRAEKGFQVLTTGVYFSVQKPGSAVKITTKDTVVLNVIITLPEGKEIENSEKSGSSYMTLVGEVIPGLRDVLVRVGEGAIFRAIIPAAQAYDETGTATIPPHSALIYDVAVVSVKAKK</sequence>
<dbReference type="EMBL" id="JAACJS010000011">
    <property type="protein sequence ID" value="NCI49900.1"/>
    <property type="molecule type" value="Genomic_DNA"/>
</dbReference>
<evidence type="ECO:0000256" key="1">
    <source>
        <dbReference type="ARBA" id="ARBA00000971"/>
    </source>
</evidence>
<comment type="catalytic activity">
    <reaction evidence="1 5 6">
        <text>[protein]-peptidylproline (omega=180) = [protein]-peptidylproline (omega=0)</text>
        <dbReference type="Rhea" id="RHEA:16237"/>
        <dbReference type="Rhea" id="RHEA-COMP:10747"/>
        <dbReference type="Rhea" id="RHEA-COMP:10748"/>
        <dbReference type="ChEBI" id="CHEBI:83833"/>
        <dbReference type="ChEBI" id="CHEBI:83834"/>
        <dbReference type="EC" id="5.2.1.8"/>
    </reaction>
</comment>
<dbReference type="Pfam" id="PF00254">
    <property type="entry name" value="FKBP_C"/>
    <property type="match status" value="1"/>
</dbReference>
<evidence type="ECO:0000256" key="3">
    <source>
        <dbReference type="ARBA" id="ARBA00023110"/>
    </source>
</evidence>
<evidence type="ECO:0000256" key="6">
    <source>
        <dbReference type="RuleBase" id="RU003915"/>
    </source>
</evidence>
<dbReference type="InterPro" id="IPR046357">
    <property type="entry name" value="PPIase_dom_sf"/>
</dbReference>
<comment type="caution">
    <text evidence="9">The sequence shown here is derived from an EMBL/GenBank/DDBJ whole genome shotgun (WGS) entry which is preliminary data.</text>
</comment>
<dbReference type="InterPro" id="IPR000774">
    <property type="entry name" value="PPIase_FKBP_N"/>
</dbReference>
<dbReference type="InterPro" id="IPR001179">
    <property type="entry name" value="PPIase_FKBP_dom"/>
</dbReference>
<dbReference type="Gene3D" id="3.10.50.40">
    <property type="match status" value="1"/>
</dbReference>
<dbReference type="Gene3D" id="1.10.287.460">
    <property type="entry name" value="Peptidyl-prolyl cis-trans isomerase, FKBP-type, N-terminal domain"/>
    <property type="match status" value="1"/>
</dbReference>
<gene>
    <name evidence="9" type="ORF">GWC95_08200</name>
</gene>
<evidence type="ECO:0000256" key="5">
    <source>
        <dbReference type="PROSITE-ProRule" id="PRU00277"/>
    </source>
</evidence>
<dbReference type="InterPro" id="IPR036944">
    <property type="entry name" value="PPIase_FKBP_N_sf"/>
</dbReference>
<keyword evidence="7" id="KW-0732">Signal</keyword>
<reference evidence="9 10" key="1">
    <citation type="submission" date="2020-01" db="EMBL/GenBank/DDBJ databases">
        <title>Genome analysis.</title>
        <authorList>
            <person name="Wu S."/>
            <person name="Wang G."/>
        </authorList>
    </citation>
    <scope>NUCLEOTIDE SEQUENCE [LARGE SCALE GENOMIC DNA]</scope>
    <source>
        <strain evidence="9 10">SYL130</strain>
    </source>
</reference>
<evidence type="ECO:0000256" key="7">
    <source>
        <dbReference type="SAM" id="SignalP"/>
    </source>
</evidence>
<evidence type="ECO:0000256" key="2">
    <source>
        <dbReference type="ARBA" id="ARBA00006577"/>
    </source>
</evidence>
<keyword evidence="3 5" id="KW-0697">Rotamase</keyword>
<proteinExistence type="inferred from homology"/>
<feature type="signal peptide" evidence="7">
    <location>
        <begin position="1"/>
        <end position="21"/>
    </location>
</feature>
<protein>
    <recommendedName>
        <fullName evidence="6">Peptidyl-prolyl cis-trans isomerase</fullName>
        <ecNumber evidence="6">5.2.1.8</ecNumber>
    </recommendedName>
</protein>
<dbReference type="RefSeq" id="WP_161818200.1">
    <property type="nucleotide sequence ID" value="NZ_JAACJS010000011.1"/>
</dbReference>